<dbReference type="NCBIfam" id="TIGR01382">
    <property type="entry name" value="PfpI"/>
    <property type="match status" value="1"/>
</dbReference>
<dbReference type="Gene3D" id="3.40.50.880">
    <property type="match status" value="1"/>
</dbReference>
<evidence type="ECO:0000256" key="1">
    <source>
        <dbReference type="ARBA" id="ARBA00008542"/>
    </source>
</evidence>
<dbReference type="PANTHER" id="PTHR42733:SF2">
    <property type="entry name" value="DJ-1_THIJ_PFPI FAMILY PROTEIN"/>
    <property type="match status" value="1"/>
</dbReference>
<dbReference type="Proteomes" id="UP000031189">
    <property type="component" value="Unassembled WGS sequence"/>
</dbReference>
<evidence type="ECO:0000259" key="2">
    <source>
        <dbReference type="Pfam" id="PF01965"/>
    </source>
</evidence>
<protein>
    <submittedName>
        <fullName evidence="3">Glutamine amidotransferase</fullName>
    </submittedName>
</protein>
<reference evidence="3 4" key="1">
    <citation type="submission" date="2014-12" db="EMBL/GenBank/DDBJ databases">
        <title>Draft genome sequence of Terrisporobacter sp. 08-306576, isolated from the blood culture of a bacteremia patient.</title>
        <authorList>
            <person name="Lund L.C."/>
            <person name="Sydenham T.V."/>
            <person name="Hogh S.V."/>
            <person name="Skov M.N."/>
            <person name="Kemp M."/>
            <person name="Justesen U.S."/>
        </authorList>
    </citation>
    <scope>NUCLEOTIDE SEQUENCE [LARGE SCALE GENOMIC DNA]</scope>
    <source>
        <strain evidence="3 4">08-306576</strain>
    </source>
</reference>
<dbReference type="InterPro" id="IPR006286">
    <property type="entry name" value="C56_PfpI-like"/>
</dbReference>
<dbReference type="GO" id="GO:0016740">
    <property type="term" value="F:transferase activity"/>
    <property type="evidence" value="ECO:0007669"/>
    <property type="project" value="UniProtKB-KW"/>
</dbReference>
<sequence>MVKILMIAGDFTEDYELMVPYQALQVVGLEVDVVCPDKNKGDIVKTAIHDFEGYQTYTEKVGHNFILNASFQNIKLHEYDGLFITGGRSPEYLRMDSRIIDIVHYFMDLEKPIASICHGVQILTAADVIRGLDVTGYYSLEPEVKSAGGNFIKKEAHEAVICRNLVTSPAWPGNIEILKGFLKLLKRQN</sequence>
<dbReference type="InterPro" id="IPR002818">
    <property type="entry name" value="DJ-1/PfpI"/>
</dbReference>
<evidence type="ECO:0000313" key="4">
    <source>
        <dbReference type="Proteomes" id="UP000031189"/>
    </source>
</evidence>
<comment type="caution">
    <text evidence="3">The sequence shown here is derived from an EMBL/GenBank/DDBJ whole genome shotgun (WGS) entry which is preliminary data.</text>
</comment>
<gene>
    <name evidence="3" type="ORF">QX51_08715</name>
</gene>
<keyword evidence="4" id="KW-1185">Reference proteome</keyword>
<dbReference type="Pfam" id="PF01965">
    <property type="entry name" value="DJ-1_PfpI"/>
    <property type="match status" value="1"/>
</dbReference>
<name>A0A0B3WRY0_9FIRM</name>
<dbReference type="EMBL" id="JWHR01000079">
    <property type="protein sequence ID" value="KHS57310.1"/>
    <property type="molecule type" value="Genomic_DNA"/>
</dbReference>
<feature type="domain" description="DJ-1/PfpI" evidence="2">
    <location>
        <begin position="3"/>
        <end position="181"/>
    </location>
</feature>
<dbReference type="STRING" id="1577792.QX51_08715"/>
<organism evidence="3 4">
    <name type="scientific">Terrisporobacter othiniensis</name>
    <dbReference type="NCBI Taxonomy" id="1577792"/>
    <lineage>
        <taxon>Bacteria</taxon>
        <taxon>Bacillati</taxon>
        <taxon>Bacillota</taxon>
        <taxon>Clostridia</taxon>
        <taxon>Peptostreptococcales</taxon>
        <taxon>Peptostreptococcaceae</taxon>
        <taxon>Terrisporobacter</taxon>
    </lineage>
</organism>
<comment type="similarity">
    <text evidence="1">Belongs to the peptidase C56 family.</text>
</comment>
<evidence type="ECO:0000313" key="3">
    <source>
        <dbReference type="EMBL" id="KHS57310.1"/>
    </source>
</evidence>
<dbReference type="OrthoDB" id="9800516at2"/>
<dbReference type="InterPro" id="IPR029062">
    <property type="entry name" value="Class_I_gatase-like"/>
</dbReference>
<proteinExistence type="inferred from homology"/>
<keyword evidence="3" id="KW-0315">Glutamine amidotransferase</keyword>
<keyword evidence="3" id="KW-0808">Transferase</keyword>
<dbReference type="CDD" id="cd03169">
    <property type="entry name" value="GATase1_PfpI_1"/>
    <property type="match status" value="1"/>
</dbReference>
<accession>A0A0B3WRY0</accession>
<dbReference type="SUPFAM" id="SSF52317">
    <property type="entry name" value="Class I glutamine amidotransferase-like"/>
    <property type="match status" value="1"/>
</dbReference>
<dbReference type="PANTHER" id="PTHR42733">
    <property type="entry name" value="DJ-1 PROTEIN"/>
    <property type="match status" value="1"/>
</dbReference>
<dbReference type="AlphaFoldDB" id="A0A0B3WRY0"/>
<dbReference type="PROSITE" id="PS51276">
    <property type="entry name" value="PEPTIDASE_C56_PFPI"/>
    <property type="match status" value="1"/>
</dbReference>